<dbReference type="AlphaFoldDB" id="A0A1W5D990"/>
<protein>
    <submittedName>
        <fullName evidence="2">Uncharacterized protein</fullName>
    </submittedName>
</protein>
<dbReference type="EMBL" id="FWEW01003531">
    <property type="protein sequence ID" value="SLM39615.1"/>
    <property type="molecule type" value="Genomic_DNA"/>
</dbReference>
<evidence type="ECO:0000313" key="4">
    <source>
        <dbReference type="Proteomes" id="UP000324767"/>
    </source>
</evidence>
<gene>
    <name evidence="1" type="ORF">FRX48_00548</name>
</gene>
<keyword evidence="3" id="KW-1185">Reference proteome</keyword>
<proteinExistence type="predicted"/>
<dbReference type="Proteomes" id="UP000192927">
    <property type="component" value="Unassembled WGS sequence"/>
</dbReference>
<sequence length="131" mass="14495">MSLHHLTPRRACLNILSTLQSHPTVSFVRHHSTSSTAPALPTSPGDLPPRWLSDLRQRVGKCILFGLNKDQVREAGRVMQEVAMRWRELAAGSEGFLTGKGRAGLEGHKVVWGEMDVMTTTHTINQGNIVF</sequence>
<dbReference type="OrthoDB" id="5538558at2759"/>
<name>A0A1W5D990_9LECA</name>
<evidence type="ECO:0000313" key="1">
    <source>
        <dbReference type="EMBL" id="KAA6415830.1"/>
    </source>
</evidence>
<evidence type="ECO:0000313" key="2">
    <source>
        <dbReference type="EMBL" id="SLM39615.1"/>
    </source>
</evidence>
<dbReference type="EMBL" id="VXIT01000001">
    <property type="protein sequence ID" value="KAA6415830.1"/>
    <property type="molecule type" value="Genomic_DNA"/>
</dbReference>
<evidence type="ECO:0000313" key="3">
    <source>
        <dbReference type="Proteomes" id="UP000192927"/>
    </source>
</evidence>
<reference evidence="2" key="1">
    <citation type="submission" date="2017-03" db="EMBL/GenBank/DDBJ databases">
        <authorList>
            <person name="Afonso C.L."/>
            <person name="Miller P.J."/>
            <person name="Scott M.A."/>
            <person name="Spackman E."/>
            <person name="Goraichik I."/>
            <person name="Dimitrov K.M."/>
            <person name="Suarez D.L."/>
            <person name="Swayne D.E."/>
        </authorList>
    </citation>
    <scope>NUCLEOTIDE SEQUENCE [LARGE SCALE GENOMIC DNA]</scope>
</reference>
<reference evidence="1 4" key="3">
    <citation type="submission" date="2019-09" db="EMBL/GenBank/DDBJ databases">
        <title>The hologenome of the rock-dwelling lichen Lasallia pustulata.</title>
        <authorList>
            <person name="Greshake Tzovaras B."/>
            <person name="Segers F."/>
            <person name="Bicker A."/>
            <person name="Dal Grande F."/>
            <person name="Otte J."/>
            <person name="Hankeln T."/>
            <person name="Schmitt I."/>
            <person name="Ebersberger I."/>
        </authorList>
    </citation>
    <scope>NUCLEOTIDE SEQUENCE [LARGE SCALE GENOMIC DNA]</scope>
    <source>
        <strain evidence="1">A1-1</strain>
    </source>
</reference>
<organism evidence="2 3">
    <name type="scientific">Lasallia pustulata</name>
    <dbReference type="NCBI Taxonomy" id="136370"/>
    <lineage>
        <taxon>Eukaryota</taxon>
        <taxon>Fungi</taxon>
        <taxon>Dikarya</taxon>
        <taxon>Ascomycota</taxon>
        <taxon>Pezizomycotina</taxon>
        <taxon>Lecanoromycetes</taxon>
        <taxon>OSLEUM clade</taxon>
        <taxon>Umbilicariomycetidae</taxon>
        <taxon>Umbilicariales</taxon>
        <taxon>Umbilicariaceae</taxon>
        <taxon>Lasallia</taxon>
    </lineage>
</organism>
<dbReference type="Proteomes" id="UP000324767">
    <property type="component" value="Unassembled WGS sequence"/>
</dbReference>
<accession>A0A1W5D990</accession>
<reference evidence="3" key="2">
    <citation type="submission" date="2017-03" db="EMBL/GenBank/DDBJ databases">
        <authorList>
            <person name="Sharma R."/>
            <person name="Thines M."/>
        </authorList>
    </citation>
    <scope>NUCLEOTIDE SEQUENCE [LARGE SCALE GENOMIC DNA]</scope>
</reference>